<protein>
    <submittedName>
        <fullName evidence="2">STAS domain-containing protein</fullName>
    </submittedName>
</protein>
<reference evidence="2" key="1">
    <citation type="journal article" date="2021" name="ISME J.">
        <title>Genomic evolution of the class Acidithiobacillia: deep-branching Proteobacteria living in extreme acidic conditions.</title>
        <authorList>
            <person name="Moya-Beltran A."/>
            <person name="Beard S."/>
            <person name="Rojas-Villalobos C."/>
            <person name="Issotta F."/>
            <person name="Gallardo Y."/>
            <person name="Ulloa R."/>
            <person name="Giaveno A."/>
            <person name="Degli Esposti M."/>
            <person name="Johnson D.B."/>
            <person name="Quatrini R."/>
        </authorList>
    </citation>
    <scope>NUCLEOTIDE SEQUENCE</scope>
    <source>
        <strain evidence="2">VAN18-1</strain>
    </source>
</reference>
<dbReference type="SUPFAM" id="SSF52091">
    <property type="entry name" value="SpoIIaa-like"/>
    <property type="match status" value="1"/>
</dbReference>
<dbReference type="Pfam" id="PF13466">
    <property type="entry name" value="STAS_2"/>
    <property type="match status" value="1"/>
</dbReference>
<gene>
    <name evidence="2" type="ORF">HFQ13_10955</name>
</gene>
<dbReference type="Proteomes" id="UP001197378">
    <property type="component" value="Unassembled WGS sequence"/>
</dbReference>
<organism evidence="2 3">
    <name type="scientific">Igneacidithiobacillus copahuensis</name>
    <dbReference type="NCBI Taxonomy" id="2724909"/>
    <lineage>
        <taxon>Bacteria</taxon>
        <taxon>Pseudomonadati</taxon>
        <taxon>Pseudomonadota</taxon>
        <taxon>Acidithiobacillia</taxon>
        <taxon>Acidithiobacillales</taxon>
        <taxon>Acidithiobacillaceae</taxon>
        <taxon>Igneacidithiobacillus</taxon>
    </lineage>
</organism>
<dbReference type="InterPro" id="IPR036513">
    <property type="entry name" value="STAS_dom_sf"/>
</dbReference>
<proteinExistence type="predicted"/>
<feature type="domain" description="STAS" evidence="1">
    <location>
        <begin position="14"/>
        <end position="107"/>
    </location>
</feature>
<accession>A0AAE2YR68</accession>
<dbReference type="InterPro" id="IPR058548">
    <property type="entry name" value="MlaB-like_STAS"/>
</dbReference>
<dbReference type="InterPro" id="IPR052746">
    <property type="entry name" value="MlaB_ABC_Transporter"/>
</dbReference>
<dbReference type="CDD" id="cd07043">
    <property type="entry name" value="STAS_anti-anti-sigma_factors"/>
    <property type="match status" value="1"/>
</dbReference>
<comment type="caution">
    <text evidence="2">The sequence shown here is derived from an EMBL/GenBank/DDBJ whole genome shotgun (WGS) entry which is preliminary data.</text>
</comment>
<evidence type="ECO:0000259" key="1">
    <source>
        <dbReference type="PROSITE" id="PS50801"/>
    </source>
</evidence>
<dbReference type="AlphaFoldDB" id="A0AAE2YR68"/>
<evidence type="ECO:0000313" key="2">
    <source>
        <dbReference type="EMBL" id="MBU2788709.1"/>
    </source>
</evidence>
<dbReference type="PANTHER" id="PTHR35849">
    <property type="entry name" value="BLR2341 PROTEIN"/>
    <property type="match status" value="1"/>
</dbReference>
<sequence>MEIREERHGEQLQLGLQGNLDIYAVAQLRERLLSALASAHTLDIDLHQVEEIDGAGLQLLLALKRGASEQGCQLSLSNHPPAVVEAMELCRLSSFFGDPILLQREQA</sequence>
<dbReference type="PANTHER" id="PTHR35849:SF2">
    <property type="entry name" value="BLR2341 PROTEIN"/>
    <property type="match status" value="1"/>
</dbReference>
<dbReference type="EMBL" id="JAAXYO010000155">
    <property type="protein sequence ID" value="MBU2788709.1"/>
    <property type="molecule type" value="Genomic_DNA"/>
</dbReference>
<dbReference type="PROSITE" id="PS50801">
    <property type="entry name" value="STAS"/>
    <property type="match status" value="1"/>
</dbReference>
<dbReference type="RefSeq" id="WP_215870829.1">
    <property type="nucleotide sequence ID" value="NZ_JAAXYO010000155.1"/>
</dbReference>
<name>A0AAE2YR68_9PROT</name>
<keyword evidence="3" id="KW-1185">Reference proteome</keyword>
<dbReference type="InterPro" id="IPR002645">
    <property type="entry name" value="STAS_dom"/>
</dbReference>
<dbReference type="Gene3D" id="3.30.750.24">
    <property type="entry name" value="STAS domain"/>
    <property type="match status" value="1"/>
</dbReference>
<evidence type="ECO:0000313" key="3">
    <source>
        <dbReference type="Proteomes" id="UP001197378"/>
    </source>
</evidence>